<dbReference type="PROSITE" id="PS50106">
    <property type="entry name" value="PDZ"/>
    <property type="match status" value="1"/>
</dbReference>
<feature type="transmembrane region" description="Helical" evidence="11">
    <location>
        <begin position="286"/>
        <end position="306"/>
    </location>
</feature>
<dbReference type="GO" id="GO:0008237">
    <property type="term" value="F:metallopeptidase activity"/>
    <property type="evidence" value="ECO:0007669"/>
    <property type="project" value="UniProtKB-KW"/>
</dbReference>
<dbReference type="CDD" id="cd06163">
    <property type="entry name" value="S2P-M50_PDZ_RseP-like"/>
    <property type="match status" value="1"/>
</dbReference>
<dbReference type="SUPFAM" id="SSF50156">
    <property type="entry name" value="PDZ domain-like"/>
    <property type="match status" value="1"/>
</dbReference>
<evidence type="ECO:0000256" key="8">
    <source>
        <dbReference type="ARBA" id="ARBA00022989"/>
    </source>
</evidence>
<dbReference type="Proteomes" id="UP001375743">
    <property type="component" value="Unassembled WGS sequence"/>
</dbReference>
<dbReference type="InterPro" id="IPR008915">
    <property type="entry name" value="Peptidase_M50"/>
</dbReference>
<dbReference type="PANTHER" id="PTHR42837">
    <property type="entry name" value="REGULATOR OF SIGMA-E PROTEASE RSEP"/>
    <property type="match status" value="1"/>
</dbReference>
<gene>
    <name evidence="13" type="primary">rseP</name>
    <name evidence="13" type="ORF">U1T56_00605</name>
</gene>
<evidence type="ECO:0000256" key="3">
    <source>
        <dbReference type="ARBA" id="ARBA00007931"/>
    </source>
</evidence>
<evidence type="ECO:0000256" key="6">
    <source>
        <dbReference type="ARBA" id="ARBA00022801"/>
    </source>
</evidence>
<organism evidence="13 14">
    <name type="scientific">Benzoatithermus flavus</name>
    <dbReference type="NCBI Taxonomy" id="3108223"/>
    <lineage>
        <taxon>Bacteria</taxon>
        <taxon>Pseudomonadati</taxon>
        <taxon>Pseudomonadota</taxon>
        <taxon>Alphaproteobacteria</taxon>
        <taxon>Geminicoccales</taxon>
        <taxon>Geminicoccaceae</taxon>
        <taxon>Benzoatithermus</taxon>
    </lineage>
</organism>
<feature type="transmembrane region" description="Helical" evidence="11">
    <location>
        <begin position="6"/>
        <end position="30"/>
    </location>
</feature>
<comment type="subcellular location">
    <subcellularLocation>
        <location evidence="2">Membrane</location>
        <topology evidence="2">Multi-pass membrane protein</topology>
    </subcellularLocation>
</comment>
<dbReference type="SMART" id="SM00228">
    <property type="entry name" value="PDZ"/>
    <property type="match status" value="1"/>
</dbReference>
<keyword evidence="14" id="KW-1185">Reference proteome</keyword>
<evidence type="ECO:0000256" key="7">
    <source>
        <dbReference type="ARBA" id="ARBA00022833"/>
    </source>
</evidence>
<keyword evidence="11" id="KW-0479">Metal-binding</keyword>
<evidence type="ECO:0000313" key="13">
    <source>
        <dbReference type="EMBL" id="MEK0081636.1"/>
    </source>
</evidence>
<feature type="transmembrane region" description="Helical" evidence="11">
    <location>
        <begin position="104"/>
        <end position="127"/>
    </location>
</feature>
<dbReference type="PANTHER" id="PTHR42837:SF2">
    <property type="entry name" value="MEMBRANE METALLOPROTEASE ARASP2, CHLOROPLASTIC-RELATED"/>
    <property type="match status" value="1"/>
</dbReference>
<evidence type="ECO:0000256" key="4">
    <source>
        <dbReference type="ARBA" id="ARBA00022670"/>
    </source>
</evidence>
<proteinExistence type="inferred from homology"/>
<evidence type="ECO:0000256" key="9">
    <source>
        <dbReference type="ARBA" id="ARBA00023049"/>
    </source>
</evidence>
<evidence type="ECO:0000256" key="10">
    <source>
        <dbReference type="ARBA" id="ARBA00023136"/>
    </source>
</evidence>
<keyword evidence="9 11" id="KW-0482">Metalloprotease</keyword>
<evidence type="ECO:0000313" key="14">
    <source>
        <dbReference type="Proteomes" id="UP001375743"/>
    </source>
</evidence>
<protein>
    <recommendedName>
        <fullName evidence="11">Zinc metalloprotease</fullName>
        <ecNumber evidence="11">3.4.24.-</ecNumber>
    </recommendedName>
</protein>
<dbReference type="Pfam" id="PF17820">
    <property type="entry name" value="PDZ_6"/>
    <property type="match status" value="1"/>
</dbReference>
<evidence type="ECO:0000256" key="5">
    <source>
        <dbReference type="ARBA" id="ARBA00022692"/>
    </source>
</evidence>
<dbReference type="RefSeq" id="WP_418157487.1">
    <property type="nucleotide sequence ID" value="NZ_JBBLZC010000001.1"/>
</dbReference>
<keyword evidence="4" id="KW-0645">Protease</keyword>
<dbReference type="Pfam" id="PF02163">
    <property type="entry name" value="Peptidase_M50"/>
    <property type="match status" value="1"/>
</dbReference>
<keyword evidence="10 11" id="KW-0472">Membrane</keyword>
<accession>A0ABU8XKA3</accession>
<feature type="transmembrane region" description="Helical" evidence="11">
    <location>
        <begin position="336"/>
        <end position="354"/>
    </location>
</feature>
<keyword evidence="7 11" id="KW-0862">Zinc</keyword>
<comment type="cofactor">
    <cofactor evidence="1 11">
        <name>Zn(2+)</name>
        <dbReference type="ChEBI" id="CHEBI:29105"/>
    </cofactor>
</comment>
<evidence type="ECO:0000259" key="12">
    <source>
        <dbReference type="PROSITE" id="PS50106"/>
    </source>
</evidence>
<evidence type="ECO:0000256" key="11">
    <source>
        <dbReference type="RuleBase" id="RU362031"/>
    </source>
</evidence>
<sequence>MLATIIQYLIPFLLILSVVVFVHEFGHYWVARRNGVRIETFSIGFGPELFGRNDRHGTRWKFSAIPLGGYVKMLGDADAASATVDLGHAKDPDSFPAKPVLQRMAIVVAGPLANFLFAIVALALLFATVGRPFTPPDVGAVQEGSPAAAAGLLPGDRITAVDGAPIQSFEDLQAIVRDSAARPLRFTIDRQGETVELTVTPAASEIEDRFGNRHRVGLIGVSRAGIEYRRSNPVMALFEATAETGRMIGGTLHALGQMVIGSRGTQELGGPLRIAQMSGQIAQDGFIPALWFTAVLSINLGLINLFPIPMLDGGHLLLYGIEAVRGRPLTERSQEIAFRFGLAMVLSLMVFATWNDLVHLKVVEFFANLIS</sequence>
<comment type="similarity">
    <text evidence="3 11">Belongs to the peptidase M50B family.</text>
</comment>
<feature type="domain" description="PDZ" evidence="12">
    <location>
        <begin position="138"/>
        <end position="185"/>
    </location>
</feature>
<dbReference type="Gene3D" id="2.30.42.10">
    <property type="match status" value="1"/>
</dbReference>
<evidence type="ECO:0000256" key="1">
    <source>
        <dbReference type="ARBA" id="ARBA00001947"/>
    </source>
</evidence>
<evidence type="ECO:0000256" key="2">
    <source>
        <dbReference type="ARBA" id="ARBA00004141"/>
    </source>
</evidence>
<dbReference type="InterPro" id="IPR036034">
    <property type="entry name" value="PDZ_sf"/>
</dbReference>
<keyword evidence="6 11" id="KW-0378">Hydrolase</keyword>
<reference evidence="13 14" key="1">
    <citation type="submission" date="2024-01" db="EMBL/GenBank/DDBJ databases">
        <title>Multi-omics insights into the function and evolution of sodium benzoate biodegradation pathways in Benzoatithermus flavus gen. nov., sp. nov. from hot spring.</title>
        <authorList>
            <person name="Hu C.-J."/>
            <person name="Li W.-J."/>
        </authorList>
    </citation>
    <scope>NUCLEOTIDE SEQUENCE [LARGE SCALE GENOMIC DNA]</scope>
    <source>
        <strain evidence="13 14">SYSU G07066</strain>
    </source>
</reference>
<dbReference type="InterPro" id="IPR001478">
    <property type="entry name" value="PDZ"/>
</dbReference>
<dbReference type="NCBIfam" id="TIGR00054">
    <property type="entry name" value="RIP metalloprotease RseP"/>
    <property type="match status" value="1"/>
</dbReference>
<dbReference type="EMBL" id="JBBLZC010000001">
    <property type="protein sequence ID" value="MEK0081636.1"/>
    <property type="molecule type" value="Genomic_DNA"/>
</dbReference>
<dbReference type="CDD" id="cd23081">
    <property type="entry name" value="cpPDZ_EcRseP-like"/>
    <property type="match status" value="1"/>
</dbReference>
<keyword evidence="5 11" id="KW-0812">Transmembrane</keyword>
<dbReference type="InterPro" id="IPR041489">
    <property type="entry name" value="PDZ_6"/>
</dbReference>
<keyword evidence="8 11" id="KW-1133">Transmembrane helix</keyword>
<dbReference type="InterPro" id="IPR004387">
    <property type="entry name" value="Pept_M50_Zn"/>
</dbReference>
<comment type="caution">
    <text evidence="13">The sequence shown here is derived from an EMBL/GenBank/DDBJ whole genome shotgun (WGS) entry which is preliminary data.</text>
</comment>
<name>A0ABU8XKA3_9PROT</name>
<dbReference type="EC" id="3.4.24.-" evidence="11"/>